<proteinExistence type="predicted"/>
<reference evidence="2" key="1">
    <citation type="journal article" date="2023" name="IMA Fungus">
        <title>Comparative genomic study of the Penicillium genus elucidates a diverse pangenome and 15 lateral gene transfer events.</title>
        <authorList>
            <person name="Petersen C."/>
            <person name="Sorensen T."/>
            <person name="Nielsen M.R."/>
            <person name="Sondergaard T.E."/>
            <person name="Sorensen J.L."/>
            <person name="Fitzpatrick D.A."/>
            <person name="Frisvad J.C."/>
            <person name="Nielsen K.L."/>
        </authorList>
    </citation>
    <scope>NUCLEOTIDE SEQUENCE</scope>
    <source>
        <strain evidence="2">IBT 15450</strain>
    </source>
</reference>
<reference evidence="2" key="2">
    <citation type="submission" date="2023-01" db="EMBL/GenBank/DDBJ databases">
        <authorList>
            <person name="Petersen C."/>
        </authorList>
    </citation>
    <scope>NUCLEOTIDE SEQUENCE</scope>
    <source>
        <strain evidence="2">IBT 15450</strain>
    </source>
</reference>
<gene>
    <name evidence="2" type="ORF">N7460_012300</name>
</gene>
<feature type="region of interest" description="Disordered" evidence="1">
    <location>
        <begin position="52"/>
        <end position="77"/>
    </location>
</feature>
<evidence type="ECO:0000313" key="2">
    <source>
        <dbReference type="EMBL" id="KAJ6027483.1"/>
    </source>
</evidence>
<dbReference type="EMBL" id="JAQJZL010000015">
    <property type="protein sequence ID" value="KAJ6027483.1"/>
    <property type="molecule type" value="Genomic_DNA"/>
</dbReference>
<dbReference type="AlphaFoldDB" id="A0AAD6I358"/>
<dbReference type="Proteomes" id="UP001219568">
    <property type="component" value="Unassembled WGS sequence"/>
</dbReference>
<name>A0AAD6I358_PENCN</name>
<evidence type="ECO:0000313" key="3">
    <source>
        <dbReference type="Proteomes" id="UP001219568"/>
    </source>
</evidence>
<evidence type="ECO:0000256" key="1">
    <source>
        <dbReference type="SAM" id="MobiDB-lite"/>
    </source>
</evidence>
<keyword evidence="3" id="KW-1185">Reference proteome</keyword>
<comment type="caution">
    <text evidence="2">The sequence shown here is derived from an EMBL/GenBank/DDBJ whole genome shotgun (WGS) entry which is preliminary data.</text>
</comment>
<accession>A0AAD6I358</accession>
<organism evidence="2 3">
    <name type="scientific">Penicillium canescens</name>
    <dbReference type="NCBI Taxonomy" id="5083"/>
    <lineage>
        <taxon>Eukaryota</taxon>
        <taxon>Fungi</taxon>
        <taxon>Dikarya</taxon>
        <taxon>Ascomycota</taxon>
        <taxon>Pezizomycotina</taxon>
        <taxon>Eurotiomycetes</taxon>
        <taxon>Eurotiomycetidae</taxon>
        <taxon>Eurotiales</taxon>
        <taxon>Aspergillaceae</taxon>
        <taxon>Penicillium</taxon>
    </lineage>
</organism>
<sequence>MVAALDLRPVNFVAAHVTKIPDQCEENGAPGQKAWLYGAQYLDQCIQPASRPIQRLQTDQTHDPEQVQDGPSNSKFA</sequence>
<protein>
    <submittedName>
        <fullName evidence="2">Uncharacterized protein</fullName>
    </submittedName>
</protein>